<dbReference type="STRING" id="862517.HMPREF9225_1787"/>
<dbReference type="PANTHER" id="PTHR43328:SF1">
    <property type="entry name" value="N-ACETYLTRANSFERASE DOMAIN-CONTAINING PROTEIN"/>
    <property type="match status" value="1"/>
</dbReference>
<dbReference type="PANTHER" id="PTHR43328">
    <property type="entry name" value="ACETYLTRANSFERASE-RELATED"/>
    <property type="match status" value="1"/>
</dbReference>
<dbReference type="GO" id="GO:0016747">
    <property type="term" value="F:acyltransferase activity, transferring groups other than amino-acyl groups"/>
    <property type="evidence" value="ECO:0007669"/>
    <property type="project" value="InterPro"/>
</dbReference>
<dbReference type="EMBL" id="AEEH01000050">
    <property type="protein sequence ID" value="EFM24651.1"/>
    <property type="molecule type" value="Genomic_DNA"/>
</dbReference>
<dbReference type="Proteomes" id="UP000003280">
    <property type="component" value="Unassembled WGS sequence"/>
</dbReference>
<dbReference type="Pfam" id="PF00583">
    <property type="entry name" value="Acetyltransf_1"/>
    <property type="match status" value="1"/>
</dbReference>
<comment type="caution">
    <text evidence="2">The sequence shown here is derived from an EMBL/GenBank/DDBJ whole genome shotgun (WGS) entry which is preliminary data.</text>
</comment>
<evidence type="ECO:0000313" key="3">
    <source>
        <dbReference type="Proteomes" id="UP000003280"/>
    </source>
</evidence>
<keyword evidence="3" id="KW-1185">Reference proteome</keyword>
<protein>
    <submittedName>
        <fullName evidence="2">Acetyltransferase, GNAT family</fullName>
    </submittedName>
</protein>
<keyword evidence="2" id="KW-0808">Transferase</keyword>
<gene>
    <name evidence="2" type="ORF">HMPREF9225_1787</name>
</gene>
<evidence type="ECO:0000313" key="2">
    <source>
        <dbReference type="EMBL" id="EFM24651.1"/>
    </source>
</evidence>
<accession>E0NNP8</accession>
<evidence type="ECO:0000259" key="1">
    <source>
        <dbReference type="PROSITE" id="PS51186"/>
    </source>
</evidence>
<organism evidence="2 3">
    <name type="scientific">Peptoniphilus duerdenii ATCC BAA-1640</name>
    <dbReference type="NCBI Taxonomy" id="862517"/>
    <lineage>
        <taxon>Bacteria</taxon>
        <taxon>Bacillati</taxon>
        <taxon>Bacillota</taxon>
        <taxon>Tissierellia</taxon>
        <taxon>Tissierellales</taxon>
        <taxon>Peptoniphilaceae</taxon>
        <taxon>Peptoniphilus</taxon>
    </lineage>
</organism>
<dbReference type="AlphaFoldDB" id="E0NNP8"/>
<dbReference type="Gene3D" id="3.40.630.30">
    <property type="match status" value="1"/>
</dbReference>
<dbReference type="InterPro" id="IPR016181">
    <property type="entry name" value="Acyl_CoA_acyltransferase"/>
</dbReference>
<dbReference type="RefSeq" id="WP_008902562.1">
    <property type="nucleotide sequence ID" value="NZ_GL397071.1"/>
</dbReference>
<dbReference type="SUPFAM" id="SSF55729">
    <property type="entry name" value="Acyl-CoA N-acyltransferases (Nat)"/>
    <property type="match status" value="1"/>
</dbReference>
<dbReference type="OrthoDB" id="9795206at2"/>
<name>E0NNP8_9FIRM</name>
<dbReference type="HOGENOM" id="CLU_013985_19_1_9"/>
<sequence>MKINIREALPSDARQILEHIKICGSETDNLSYGEEGLSITIEEEKRILQELLNCDNEIMLVAEINGMIVGTANYSTLKNGRMSHRGNIGLCVQRKFWNQGIATNFIDTLIVFAKDKAKSKIISLEVRSDNKTAIHLYKKFGFEKIGTFEGYFEIDGDLIDFDYMYLKI</sequence>
<dbReference type="InterPro" id="IPR000182">
    <property type="entry name" value="GNAT_dom"/>
</dbReference>
<dbReference type="CDD" id="cd04301">
    <property type="entry name" value="NAT_SF"/>
    <property type="match status" value="1"/>
</dbReference>
<reference evidence="2 3" key="1">
    <citation type="submission" date="2010-07" db="EMBL/GenBank/DDBJ databases">
        <authorList>
            <person name="Muzny D."/>
            <person name="Qin X."/>
            <person name="Deng J."/>
            <person name="Jiang H."/>
            <person name="Liu Y."/>
            <person name="Qu J."/>
            <person name="Song X.-Z."/>
            <person name="Zhang L."/>
            <person name="Thornton R."/>
            <person name="Coyle M."/>
            <person name="Francisco L."/>
            <person name="Jackson L."/>
            <person name="Javaid M."/>
            <person name="Korchina V."/>
            <person name="Kovar C."/>
            <person name="Mata R."/>
            <person name="Mathew T."/>
            <person name="Ngo R."/>
            <person name="Nguyen L."/>
            <person name="Nguyen N."/>
            <person name="Okwuonu G."/>
            <person name="Ongeri F."/>
            <person name="Pham C."/>
            <person name="Simmons D."/>
            <person name="Wilczek-Boney K."/>
            <person name="Hale W."/>
            <person name="Jakkamsetti A."/>
            <person name="Pham P."/>
            <person name="Ruth R."/>
            <person name="San Lucas F."/>
            <person name="Warren J."/>
            <person name="Zhang J."/>
            <person name="Zhao Z."/>
            <person name="Zhou C."/>
            <person name="Zhu D."/>
            <person name="Lee S."/>
            <person name="Bess C."/>
            <person name="Blankenburg K."/>
            <person name="Forbes L."/>
            <person name="Fu Q."/>
            <person name="Gubbala S."/>
            <person name="Hirani K."/>
            <person name="Jayaseelan J.C."/>
            <person name="Lara F."/>
            <person name="Munidasa M."/>
            <person name="Palculict T."/>
            <person name="Patil S."/>
            <person name="Pu L.-L."/>
            <person name="Saada N."/>
            <person name="Tang L."/>
            <person name="Weissenberger G."/>
            <person name="Zhu Y."/>
            <person name="Hemphill L."/>
            <person name="Shang Y."/>
            <person name="Youmans B."/>
            <person name="Ayvaz T."/>
            <person name="Ross M."/>
            <person name="Santibanez J."/>
            <person name="Aqrawi P."/>
            <person name="Gross S."/>
            <person name="Joshi V."/>
            <person name="Fowler G."/>
            <person name="Nazareth L."/>
            <person name="Reid J."/>
            <person name="Worley K."/>
            <person name="Petrosino J."/>
            <person name="Highlander S."/>
            <person name="Gibbs R."/>
        </authorList>
    </citation>
    <scope>NUCLEOTIDE SEQUENCE [LARGE SCALE GENOMIC DNA]</scope>
    <source>
        <strain evidence="2 3">ATCC BAA-1640</strain>
    </source>
</reference>
<dbReference type="PROSITE" id="PS51186">
    <property type="entry name" value="GNAT"/>
    <property type="match status" value="1"/>
</dbReference>
<proteinExistence type="predicted"/>
<feature type="domain" description="N-acetyltransferase" evidence="1">
    <location>
        <begin position="3"/>
        <end position="168"/>
    </location>
</feature>
<dbReference type="eggNOG" id="COG1670">
    <property type="taxonomic scope" value="Bacteria"/>
</dbReference>